<comment type="caution">
    <text evidence="2">The sequence shown here is derived from an EMBL/GenBank/DDBJ whole genome shotgun (WGS) entry which is preliminary data.</text>
</comment>
<protein>
    <submittedName>
        <fullName evidence="2">Uncharacterized protein</fullName>
    </submittedName>
</protein>
<feature type="compositionally biased region" description="Polar residues" evidence="1">
    <location>
        <begin position="465"/>
        <end position="485"/>
    </location>
</feature>
<evidence type="ECO:0000256" key="1">
    <source>
        <dbReference type="SAM" id="MobiDB-lite"/>
    </source>
</evidence>
<proteinExistence type="predicted"/>
<feature type="region of interest" description="Disordered" evidence="1">
    <location>
        <begin position="1124"/>
        <end position="1143"/>
    </location>
</feature>
<feature type="region of interest" description="Disordered" evidence="1">
    <location>
        <begin position="669"/>
        <end position="691"/>
    </location>
</feature>
<keyword evidence="3" id="KW-1185">Reference proteome</keyword>
<feature type="region of interest" description="Disordered" evidence="1">
    <location>
        <begin position="367"/>
        <end position="525"/>
    </location>
</feature>
<keyword evidence="2" id="KW-0614">Plasmid</keyword>
<dbReference type="Proteomes" id="UP000664109">
    <property type="component" value="Unassembled WGS sequence"/>
</dbReference>
<dbReference type="EMBL" id="JAFEJA010000003">
    <property type="protein sequence ID" value="MBM9624531.1"/>
    <property type="molecule type" value="Genomic_DNA"/>
</dbReference>
<dbReference type="Pfam" id="PF04488">
    <property type="entry name" value="Gly_transf_sug"/>
    <property type="match status" value="1"/>
</dbReference>
<accession>A0ABS2V3W8</accession>
<gene>
    <name evidence="2" type="ORF">JE024_38985</name>
</gene>
<dbReference type="InterPro" id="IPR029044">
    <property type="entry name" value="Nucleotide-diphossugar_trans"/>
</dbReference>
<organism evidence="2 3">
    <name type="scientific">Streptomyces zhihengii</name>
    <dbReference type="NCBI Taxonomy" id="1818004"/>
    <lineage>
        <taxon>Bacteria</taxon>
        <taxon>Bacillati</taxon>
        <taxon>Actinomycetota</taxon>
        <taxon>Actinomycetes</taxon>
        <taxon>Kitasatosporales</taxon>
        <taxon>Streptomycetaceae</taxon>
        <taxon>Streptomyces</taxon>
    </lineage>
</organism>
<geneLocation type="plasmid" evidence="2">
    <name>unnamed1</name>
</geneLocation>
<dbReference type="RefSeq" id="WP_205378708.1">
    <property type="nucleotide sequence ID" value="NZ_JAFEJA010000003.1"/>
</dbReference>
<dbReference type="Gene3D" id="3.90.550.20">
    <property type="match status" value="1"/>
</dbReference>
<feature type="region of interest" description="Disordered" evidence="1">
    <location>
        <begin position="629"/>
        <end position="657"/>
    </location>
</feature>
<feature type="region of interest" description="Disordered" evidence="1">
    <location>
        <begin position="1025"/>
        <end position="1061"/>
    </location>
</feature>
<evidence type="ECO:0000313" key="2">
    <source>
        <dbReference type="EMBL" id="MBM9624531.1"/>
    </source>
</evidence>
<dbReference type="SUPFAM" id="SSF53448">
    <property type="entry name" value="Nucleotide-diphospho-sugar transferases"/>
    <property type="match status" value="1"/>
</dbReference>
<feature type="compositionally biased region" description="Low complexity" evidence="1">
    <location>
        <begin position="367"/>
        <end position="383"/>
    </location>
</feature>
<feature type="compositionally biased region" description="Low complexity" evidence="1">
    <location>
        <begin position="396"/>
        <end position="407"/>
    </location>
</feature>
<feature type="region of interest" description="Disordered" evidence="1">
    <location>
        <begin position="1176"/>
        <end position="1200"/>
    </location>
</feature>
<sequence>MAIEPSEDLQRLIFVLTGERFLEADEDRGYASHDPYVRLARRARDLSGTIEGSVGGIGRALPGEAGAAYVRAMRLLVNDGGRNALGEFAGQLDRIADGRVRTSMNVTESKWQLVAELVRLLIELAVLAAMAFFSGGLSAGQQAVAMLRSRVFLLTVLDALLSRTRLMPSLSEAFEEAFQTFAVRLALMVAGPEGRRPKGFDLGDIARSAVVGGLAGAFHGVLSGTVGKALTGRLGRPLVKDVSGDVAVKVAPRGVFTAGNGVRAVGAGAGAFVAEGAAEAGAEFVTNGLFDGRWKVEASTFYGAGISGVTEGVLTAGVVAAAFAYHHVATHTKGAALGNFSVTGTNDIQGLDVSAGQASTTVVGTDVGTTSAAGSATQASTGTMRPSADIAPPGVPGAATGGTASTPRAVPTSDADIDHRAPGTTDQTAPTPGPRAREERLTLSAVGTDVESSARGVPGMGSAAETVSNRAASQNPADPTTNTPAASRPLYAPATPHLSSSGASPRVGTAQGDPALSPPDPADAAKLPATMKTWQDAAPVGVALADVQTTDSQESDRQGWRLSEAAGDRASVHSPAGHALASPPPDGLHASDMSPAIPTWMQQPVGMSRTSFAAPDTGYAQGQVVHSATTPMESGGVPTMPRTAQAAPQEVPTPSRSYDAEISPIASAPHQASTALGQAHAPTPRSDGQTESIGDQVALRLSGLIHAQGTFTSNVAKQLTDDAFGQPKPLSLVSADASAMVPAVVSGQVPSSKSGSSAASHFSRVDGTAFDTNSLAGEWFGVRQPSAMMVDRARRLVAAVIRHQTEQRAERAADGRPQEIAGLSAGIADLATTMLGVRNAERVARDMPAVLPAVLVRMVGALEQALTTQRSIGSGESHPPLVDGAMAYLAAQSLSEAQRERIVHQAENLIRSQHNLHDPSVLRGTRRHTLREGVTALVAAEYHRNGAGAALELSRLLAQAHTTQRNRLRGGGKHAVDDARRPSPISTGLGVTGSWTTDGDRHLDPHTAVEDGMAERHRALRKLTTVSAPEAATGSGRFDQLGPATPAPAGSNDKGPLLQSTRTRRLEVKVSFEENSKEIGGTEKAKLDELAKIVVLQAYRNARAGLPLPRISITGYGNGAKFSTLSRSQRAQNTGLKRATSASTALRESVARSLDDLRGTYDPQLSVSDLAVYLNSAGRQSPSSDSESSDSNPSEMASARRTAIVEVSYHHQPVVLGNEGASSTAGVRPVARVMHFIWLGGEMREGAKLNLEAWKRRIQDSGWQMNIWSDAGAMAANSSFYQELQDAPEIQIRSVDEEFFESLRQDNTLELDPTVASRPSKLFRYAMEKEAWELASDVTRYALLYLVGGVYLDVDLTPGSVQLPASGINMRHSAIPFLAPQIRNRSQFDAIAREMNFTKPLDGGADARKPELSEEESLAKVAEWQLSRGRFNNNLIVAPAGSPFLRQVLANLSDPHDPAQAMRFAAPRQNAADISGPFLLGREILRSVTETGPLSPTLKWRDAFSSGLITVHPSQHRWNGLGWLTEESENLGRDKPLLTSLDLS</sequence>
<reference evidence="2 3" key="1">
    <citation type="journal article" date="2016" name="Arch. Microbiol.">
        <title>Streptomyces zhihengii sp. nov., isolated from rhizospheric soil of Psammosilene tunicoides.</title>
        <authorList>
            <person name="Huang M.J."/>
            <person name="Fei J.J."/>
            <person name="Salam N."/>
            <person name="Kim C.J."/>
            <person name="Hozzein W.N."/>
            <person name="Xiao M."/>
            <person name="Huang H.Q."/>
            <person name="Li W.J."/>
        </authorList>
    </citation>
    <scope>NUCLEOTIDE SEQUENCE [LARGE SCALE GENOMIC DNA]</scope>
    <source>
        <strain evidence="2 3">YIM T102</strain>
    </source>
</reference>
<name>A0ABS2V3W8_9ACTN</name>
<feature type="region of interest" description="Disordered" evidence="1">
    <location>
        <begin position="963"/>
        <end position="1001"/>
    </location>
</feature>
<dbReference type="InterPro" id="IPR007577">
    <property type="entry name" value="GlycoTrfase_DXD_sugar-bd_CS"/>
</dbReference>
<evidence type="ECO:0000313" key="3">
    <source>
        <dbReference type="Proteomes" id="UP000664109"/>
    </source>
</evidence>
<feature type="region of interest" description="Disordered" evidence="1">
    <location>
        <begin position="548"/>
        <end position="595"/>
    </location>
</feature>
<feature type="compositionally biased region" description="Low complexity" evidence="1">
    <location>
        <begin position="1181"/>
        <end position="1199"/>
    </location>
</feature>